<keyword evidence="3" id="KW-0804">Transcription</keyword>
<dbReference type="SUPFAM" id="SSF51215">
    <property type="entry name" value="Regulatory protein AraC"/>
    <property type="match status" value="1"/>
</dbReference>
<reference evidence="6" key="1">
    <citation type="submission" date="2016-10" db="EMBL/GenBank/DDBJ databases">
        <authorList>
            <person name="Varghese N."/>
            <person name="Submissions S."/>
        </authorList>
    </citation>
    <scope>NUCLEOTIDE SEQUENCE [LARGE SCALE GENOMIC DNA]</scope>
    <source>
        <strain evidence="6">DSM 23422</strain>
    </source>
</reference>
<evidence type="ECO:0000256" key="2">
    <source>
        <dbReference type="ARBA" id="ARBA00023125"/>
    </source>
</evidence>
<dbReference type="InterPro" id="IPR009057">
    <property type="entry name" value="Homeodomain-like_sf"/>
</dbReference>
<evidence type="ECO:0000256" key="3">
    <source>
        <dbReference type="ARBA" id="ARBA00023163"/>
    </source>
</evidence>
<evidence type="ECO:0000313" key="5">
    <source>
        <dbReference type="EMBL" id="SFS52387.1"/>
    </source>
</evidence>
<dbReference type="STRING" id="394264.SAMN04488040_0752"/>
<organism evidence="5 6">
    <name type="scientific">Sulfitobacter marinus</name>
    <dbReference type="NCBI Taxonomy" id="394264"/>
    <lineage>
        <taxon>Bacteria</taxon>
        <taxon>Pseudomonadati</taxon>
        <taxon>Pseudomonadota</taxon>
        <taxon>Alphaproteobacteria</taxon>
        <taxon>Rhodobacterales</taxon>
        <taxon>Roseobacteraceae</taxon>
        <taxon>Sulfitobacter</taxon>
    </lineage>
</organism>
<dbReference type="GO" id="GO:0043565">
    <property type="term" value="F:sequence-specific DNA binding"/>
    <property type="evidence" value="ECO:0007669"/>
    <property type="project" value="InterPro"/>
</dbReference>
<gene>
    <name evidence="5" type="ORF">SAMN04488040_0752</name>
</gene>
<feature type="domain" description="HTH araC/xylS-type" evidence="4">
    <location>
        <begin position="163"/>
        <end position="261"/>
    </location>
</feature>
<dbReference type="PANTHER" id="PTHR43280">
    <property type="entry name" value="ARAC-FAMILY TRANSCRIPTIONAL REGULATOR"/>
    <property type="match status" value="1"/>
</dbReference>
<sequence>MMNKGVVQILSLAQLSQGQDWRLYLSHDHPSHLLLWITRGQGLLQLDGQRRGLGAHNAIFVPSGSLFSMELGRQGFGQAVVIPDGTPLNLPHIPRHLRVRDVRAQSELTGLIEAAQREQQDPRALASQALEAHAALMSVWLRRQIMQDEHVPDHISAGGRLSARFCRMVSERFATGAPMATYADVLGVTPTHLTRAVKAATGKTAADILTERVVYEARDLLTTTEHSAQSIAQQLGFGSAAYFTRFVQQHTGRPPSKLRAANQGLPLQGNTAPPALANVANRIA</sequence>
<proteinExistence type="predicted"/>
<dbReference type="Proteomes" id="UP000199239">
    <property type="component" value="Unassembled WGS sequence"/>
</dbReference>
<name>A0A1I6QIQ8_9RHOB</name>
<dbReference type="PANTHER" id="PTHR43280:SF32">
    <property type="entry name" value="TRANSCRIPTIONAL REGULATORY PROTEIN"/>
    <property type="match status" value="1"/>
</dbReference>
<dbReference type="InterPro" id="IPR003313">
    <property type="entry name" value="AraC-bd"/>
</dbReference>
<dbReference type="InterPro" id="IPR037923">
    <property type="entry name" value="HTH-like"/>
</dbReference>
<evidence type="ECO:0000313" key="6">
    <source>
        <dbReference type="Proteomes" id="UP000199239"/>
    </source>
</evidence>
<dbReference type="InterPro" id="IPR018060">
    <property type="entry name" value="HTH_AraC"/>
</dbReference>
<dbReference type="Gene3D" id="1.10.10.60">
    <property type="entry name" value="Homeodomain-like"/>
    <property type="match status" value="1"/>
</dbReference>
<dbReference type="GO" id="GO:0003700">
    <property type="term" value="F:DNA-binding transcription factor activity"/>
    <property type="evidence" value="ECO:0007669"/>
    <property type="project" value="InterPro"/>
</dbReference>
<dbReference type="AlphaFoldDB" id="A0A1I6QIQ8"/>
<evidence type="ECO:0000256" key="1">
    <source>
        <dbReference type="ARBA" id="ARBA00023015"/>
    </source>
</evidence>
<keyword evidence="6" id="KW-1185">Reference proteome</keyword>
<keyword evidence="2" id="KW-0238">DNA-binding</keyword>
<dbReference type="SMART" id="SM00342">
    <property type="entry name" value="HTH_ARAC"/>
    <property type="match status" value="1"/>
</dbReference>
<evidence type="ECO:0000259" key="4">
    <source>
        <dbReference type="PROSITE" id="PS01124"/>
    </source>
</evidence>
<protein>
    <submittedName>
        <fullName evidence="5">Transcriptional regulator, AraC family</fullName>
    </submittedName>
</protein>
<dbReference type="PROSITE" id="PS01124">
    <property type="entry name" value="HTH_ARAC_FAMILY_2"/>
    <property type="match status" value="1"/>
</dbReference>
<dbReference type="Pfam" id="PF12833">
    <property type="entry name" value="HTH_18"/>
    <property type="match status" value="1"/>
</dbReference>
<keyword evidence="1" id="KW-0805">Transcription regulation</keyword>
<accession>A0A1I6QIQ8</accession>
<dbReference type="EMBL" id="FPAJ01000001">
    <property type="protein sequence ID" value="SFS52387.1"/>
    <property type="molecule type" value="Genomic_DNA"/>
</dbReference>
<dbReference type="Pfam" id="PF02311">
    <property type="entry name" value="AraC_binding"/>
    <property type="match status" value="1"/>
</dbReference>
<dbReference type="SUPFAM" id="SSF46689">
    <property type="entry name" value="Homeodomain-like"/>
    <property type="match status" value="1"/>
</dbReference>